<evidence type="ECO:0000313" key="3">
    <source>
        <dbReference type="Proteomes" id="UP001519460"/>
    </source>
</evidence>
<dbReference type="Proteomes" id="UP001519460">
    <property type="component" value="Unassembled WGS sequence"/>
</dbReference>
<accession>A0ABD0L839</accession>
<evidence type="ECO:0000256" key="1">
    <source>
        <dbReference type="SAM" id="MobiDB-lite"/>
    </source>
</evidence>
<evidence type="ECO:0000313" key="2">
    <source>
        <dbReference type="EMBL" id="KAK7495500.1"/>
    </source>
</evidence>
<organism evidence="2 3">
    <name type="scientific">Batillaria attramentaria</name>
    <dbReference type="NCBI Taxonomy" id="370345"/>
    <lineage>
        <taxon>Eukaryota</taxon>
        <taxon>Metazoa</taxon>
        <taxon>Spiralia</taxon>
        <taxon>Lophotrochozoa</taxon>
        <taxon>Mollusca</taxon>
        <taxon>Gastropoda</taxon>
        <taxon>Caenogastropoda</taxon>
        <taxon>Sorbeoconcha</taxon>
        <taxon>Cerithioidea</taxon>
        <taxon>Batillariidae</taxon>
        <taxon>Batillaria</taxon>
    </lineage>
</organism>
<keyword evidence="3" id="KW-1185">Reference proteome</keyword>
<comment type="caution">
    <text evidence="2">The sequence shown here is derived from an EMBL/GenBank/DDBJ whole genome shotgun (WGS) entry which is preliminary data.</text>
</comment>
<feature type="region of interest" description="Disordered" evidence="1">
    <location>
        <begin position="27"/>
        <end position="47"/>
    </location>
</feature>
<gene>
    <name evidence="2" type="ORF">BaRGS_00013198</name>
</gene>
<protein>
    <submittedName>
        <fullName evidence="2">Uncharacterized protein</fullName>
    </submittedName>
</protein>
<dbReference type="EMBL" id="JACVVK020000074">
    <property type="protein sequence ID" value="KAK7495500.1"/>
    <property type="molecule type" value="Genomic_DNA"/>
</dbReference>
<proteinExistence type="predicted"/>
<dbReference type="AlphaFoldDB" id="A0ABD0L839"/>
<name>A0ABD0L839_9CAEN</name>
<sequence length="137" mass="15563">MTVEFGELVNTANFLLCVEEVDTKVDTSPPLATESERKKKGKKKKKPALDKVSLVQTELVGSSRFRGFLRCFPSQRLEYPTSIFAQCSWWRRHGRRGFSGTARGEVWLRGEAKAGSFSLFLSNACSLWCQSVDRYFV</sequence>
<reference evidence="2 3" key="1">
    <citation type="journal article" date="2023" name="Sci. Data">
        <title>Genome assembly of the Korean intertidal mud-creeper Batillaria attramentaria.</title>
        <authorList>
            <person name="Patra A.K."/>
            <person name="Ho P.T."/>
            <person name="Jun S."/>
            <person name="Lee S.J."/>
            <person name="Kim Y."/>
            <person name="Won Y.J."/>
        </authorList>
    </citation>
    <scope>NUCLEOTIDE SEQUENCE [LARGE SCALE GENOMIC DNA]</scope>
    <source>
        <strain evidence="2">Wonlab-2016</strain>
    </source>
</reference>